<evidence type="ECO:0000313" key="2">
    <source>
        <dbReference type="Proteomes" id="UP000594759"/>
    </source>
</evidence>
<dbReference type="EMBL" id="CP064939">
    <property type="protein sequence ID" value="QPH38656.1"/>
    <property type="molecule type" value="Genomic_DNA"/>
</dbReference>
<keyword evidence="2" id="KW-1185">Reference proteome</keyword>
<evidence type="ECO:0000313" key="1">
    <source>
        <dbReference type="EMBL" id="QPH38656.1"/>
    </source>
</evidence>
<reference evidence="1 2" key="1">
    <citation type="submission" date="2020-11" db="EMBL/GenBank/DDBJ databases">
        <title>Pedobacter endophytica, an endophytic bacteria isolated form Carex pumila.</title>
        <authorList>
            <person name="Peng Y."/>
            <person name="Jiang L."/>
            <person name="Lee J."/>
        </authorList>
    </citation>
    <scope>NUCLEOTIDE SEQUENCE [LARGE SCALE GENOMIC DNA]</scope>
    <source>
        <strain evidence="1 2">JBR3-12</strain>
    </source>
</reference>
<organism evidence="1 2">
    <name type="scientific">Pedobacter endophyticus</name>
    <dbReference type="NCBI Taxonomy" id="2789740"/>
    <lineage>
        <taxon>Bacteria</taxon>
        <taxon>Pseudomonadati</taxon>
        <taxon>Bacteroidota</taxon>
        <taxon>Sphingobacteriia</taxon>
        <taxon>Sphingobacteriales</taxon>
        <taxon>Sphingobacteriaceae</taxon>
        <taxon>Pedobacter</taxon>
    </lineage>
</organism>
<dbReference type="RefSeq" id="WP_196098133.1">
    <property type="nucleotide sequence ID" value="NZ_CP064939.1"/>
</dbReference>
<name>A0A7U3Q4X0_9SPHI</name>
<dbReference type="AlphaFoldDB" id="A0A7U3Q4X0"/>
<dbReference type="Proteomes" id="UP000594759">
    <property type="component" value="Chromosome"/>
</dbReference>
<protein>
    <submittedName>
        <fullName evidence="1">RteC domain-containing protein</fullName>
    </submittedName>
</protein>
<proteinExistence type="predicted"/>
<dbReference type="KEGG" id="pex:IZT61_16455"/>
<dbReference type="Pfam" id="PF09357">
    <property type="entry name" value="RteC"/>
    <property type="match status" value="1"/>
</dbReference>
<accession>A0A7U3Q4X0</accession>
<dbReference type="InterPro" id="IPR018534">
    <property type="entry name" value="Tet_reg_excision_RteC"/>
</dbReference>
<gene>
    <name evidence="1" type="ORF">IZT61_16455</name>
</gene>
<sequence length="279" mass="33138">MLIQTSEQLYLEMTAKLHAVKQEPISDLTRFSSSLDIIEKYITRLNALVNQLGFPSEMDEILFFKETKPKFYSCKILIVEQFNILSNIPIDTDEAIRSYYVREIDFLRRYFEQNKFLYQYYLNNQTAMDQEYFLIKNKQNLPALKYDEFDTNVDYTFAKFRAYEQLREFLLTRIRLIYNNPDSSLYHFLARNSQLKWTDDKISLVELAYGIYFMGSLNNGKADISQVVDILERSLNIDLGVAYRKFIDISRRKNKGYTVYLDGMRSAINEHIIGKQRFS</sequence>